<organism evidence="1 2">
    <name type="scientific">Actinomycetospora endophytica</name>
    <dbReference type="NCBI Taxonomy" id="2291215"/>
    <lineage>
        <taxon>Bacteria</taxon>
        <taxon>Bacillati</taxon>
        <taxon>Actinomycetota</taxon>
        <taxon>Actinomycetes</taxon>
        <taxon>Pseudonocardiales</taxon>
        <taxon>Pseudonocardiaceae</taxon>
        <taxon>Actinomycetospora</taxon>
    </lineage>
</organism>
<accession>A0ABS8P1C0</accession>
<dbReference type="CDD" id="cd06990">
    <property type="entry name" value="cupin_DUF861"/>
    <property type="match status" value="1"/>
</dbReference>
<dbReference type="InterPro" id="IPR011051">
    <property type="entry name" value="RmlC_Cupin_sf"/>
</dbReference>
<keyword evidence="2" id="KW-1185">Reference proteome</keyword>
<reference evidence="1 2" key="1">
    <citation type="submission" date="2021-11" db="EMBL/GenBank/DDBJ databases">
        <title>Draft genome sequence of Actinomycetospora sp. SF1 isolated from the rhizosphere soil.</title>
        <authorList>
            <person name="Duangmal K."/>
            <person name="Chantavorakit T."/>
        </authorList>
    </citation>
    <scope>NUCLEOTIDE SEQUENCE [LARGE SCALE GENOMIC DNA]</scope>
    <source>
        <strain evidence="1 2">TBRC 5722</strain>
    </source>
</reference>
<dbReference type="SUPFAM" id="SSF51182">
    <property type="entry name" value="RmlC-like cupins"/>
    <property type="match status" value="1"/>
</dbReference>
<evidence type="ECO:0000313" key="2">
    <source>
        <dbReference type="Proteomes" id="UP001199469"/>
    </source>
</evidence>
<proteinExistence type="predicted"/>
<dbReference type="Proteomes" id="UP001199469">
    <property type="component" value="Unassembled WGS sequence"/>
</dbReference>
<protein>
    <submittedName>
        <fullName evidence="1">Cupin domain-containing protein</fullName>
    </submittedName>
</protein>
<evidence type="ECO:0000313" key="1">
    <source>
        <dbReference type="EMBL" id="MCD2191782.1"/>
    </source>
</evidence>
<gene>
    <name evidence="1" type="ORF">LQ327_00045</name>
</gene>
<comment type="caution">
    <text evidence="1">The sequence shown here is derived from an EMBL/GenBank/DDBJ whole genome shotgun (WGS) entry which is preliminary data.</text>
</comment>
<dbReference type="RefSeq" id="WP_230729333.1">
    <property type="nucleotide sequence ID" value="NZ_JAJNDB010000001.1"/>
</dbReference>
<dbReference type="EMBL" id="JAJNDB010000001">
    <property type="protein sequence ID" value="MCD2191782.1"/>
    <property type="molecule type" value="Genomic_DNA"/>
</dbReference>
<sequence>MSSIAVKNMDAPDETRTPNLTNVDVVALGDATIARMTLQPGWRWSECIKPLAGTDSCQTPHLGYLASGRLHVVADDGTEADLVAGSAYRLAPGHDAWVVGDQPVVGLEFESKTAETYARP</sequence>
<name>A0ABS8P1C0_9PSEU</name>